<evidence type="ECO:0000313" key="1">
    <source>
        <dbReference type="EMBL" id="KAK7422717.1"/>
    </source>
</evidence>
<comment type="caution">
    <text evidence="1">The sequence shown here is derived from an EMBL/GenBank/DDBJ whole genome shotgun (WGS) entry which is preliminary data.</text>
</comment>
<protein>
    <submittedName>
        <fullName evidence="1">Uncharacterized protein</fullName>
    </submittedName>
</protein>
<reference evidence="1 2" key="1">
    <citation type="journal article" date="2025" name="Microbiol. Resour. Announc.">
        <title>Draft genome sequences for Neonectria magnoliae and Neonectria punicea, canker pathogens of Liriodendron tulipifera and Acer saccharum in West Virginia.</title>
        <authorList>
            <person name="Petronek H.M."/>
            <person name="Kasson M.T."/>
            <person name="Metheny A.M."/>
            <person name="Stauder C.M."/>
            <person name="Lovett B."/>
            <person name="Lynch S.C."/>
            <person name="Garnas J.R."/>
            <person name="Kasson L.R."/>
            <person name="Stajich J.E."/>
        </authorList>
    </citation>
    <scope>NUCLEOTIDE SEQUENCE [LARGE SCALE GENOMIC DNA]</scope>
    <source>
        <strain evidence="1 2">NRRL 64653</strain>
    </source>
</reference>
<organism evidence="1 2">
    <name type="scientific">Neonectria punicea</name>
    <dbReference type="NCBI Taxonomy" id="979145"/>
    <lineage>
        <taxon>Eukaryota</taxon>
        <taxon>Fungi</taxon>
        <taxon>Dikarya</taxon>
        <taxon>Ascomycota</taxon>
        <taxon>Pezizomycotina</taxon>
        <taxon>Sordariomycetes</taxon>
        <taxon>Hypocreomycetidae</taxon>
        <taxon>Hypocreales</taxon>
        <taxon>Nectriaceae</taxon>
        <taxon>Neonectria</taxon>
    </lineage>
</organism>
<dbReference type="EMBL" id="JAZAVJ010000014">
    <property type="protein sequence ID" value="KAK7422717.1"/>
    <property type="molecule type" value="Genomic_DNA"/>
</dbReference>
<keyword evidence="2" id="KW-1185">Reference proteome</keyword>
<name>A0ABR1HPG9_9HYPO</name>
<dbReference type="Proteomes" id="UP001498476">
    <property type="component" value="Unassembled WGS sequence"/>
</dbReference>
<accession>A0ABR1HPG9</accession>
<gene>
    <name evidence="1" type="ORF">QQX98_001505</name>
</gene>
<proteinExistence type="predicted"/>
<sequence>MEEALTPCGVHVVLIEARSADDIVRKLGKPVPTILKDIPDELFSSAGDRESFGQDVEYSTVVSD</sequence>
<evidence type="ECO:0000313" key="2">
    <source>
        <dbReference type="Proteomes" id="UP001498476"/>
    </source>
</evidence>